<dbReference type="HOGENOM" id="CLU_086356_6_0_5"/>
<evidence type="ECO:0000256" key="9">
    <source>
        <dbReference type="RuleBase" id="RU369079"/>
    </source>
</evidence>
<evidence type="ECO:0000313" key="11">
    <source>
        <dbReference type="EMBL" id="AJE48459.1"/>
    </source>
</evidence>
<name>A0A0B5DZJ2_9RHOB</name>
<evidence type="ECO:0000259" key="10">
    <source>
        <dbReference type="Pfam" id="PF04290"/>
    </source>
</evidence>
<evidence type="ECO:0000256" key="7">
    <source>
        <dbReference type="ARBA" id="ARBA00023136"/>
    </source>
</evidence>
<dbReference type="KEGG" id="cid:P73_3744"/>
<reference evidence="11 12" key="1">
    <citation type="journal article" date="2014" name="Int. J. Syst. Evol. Microbiol.">
        <title>Celeribacter indicus sp. nov., a polycyclic aromatic hydrocarbon-degrading bacterium from deep-sea sediment and reclassification of Huaishuia halophila as Celeribacter halophilus comb. nov.</title>
        <authorList>
            <person name="Lai Q."/>
            <person name="Cao J."/>
            <person name="Yuan J."/>
            <person name="Li F."/>
            <person name="Shao Z."/>
        </authorList>
    </citation>
    <scope>NUCLEOTIDE SEQUENCE [LARGE SCALE GENOMIC DNA]</scope>
    <source>
        <strain evidence="11">P73</strain>
    </source>
</reference>
<evidence type="ECO:0000256" key="4">
    <source>
        <dbReference type="ARBA" id="ARBA00022519"/>
    </source>
</evidence>
<dbReference type="GO" id="GO:0015740">
    <property type="term" value="P:C4-dicarboxylate transport"/>
    <property type="evidence" value="ECO:0007669"/>
    <property type="project" value="TreeGrafter"/>
</dbReference>
<feature type="transmembrane region" description="Helical" evidence="9">
    <location>
        <begin position="53"/>
        <end position="71"/>
    </location>
</feature>
<organism evidence="11 12">
    <name type="scientific">Celeribacter indicus</name>
    <dbReference type="NCBI Taxonomy" id="1208324"/>
    <lineage>
        <taxon>Bacteria</taxon>
        <taxon>Pseudomonadati</taxon>
        <taxon>Pseudomonadota</taxon>
        <taxon>Alphaproteobacteria</taxon>
        <taxon>Rhodobacterales</taxon>
        <taxon>Roseobacteraceae</taxon>
        <taxon>Celeribacter</taxon>
    </lineage>
</organism>
<comment type="subunit">
    <text evidence="9">The complex comprises the extracytoplasmic solute receptor protein and the two transmembrane proteins.</text>
</comment>
<keyword evidence="5 9" id="KW-0812">Transmembrane</keyword>
<keyword evidence="4 9" id="KW-0997">Cell inner membrane</keyword>
<keyword evidence="7 9" id="KW-0472">Membrane</keyword>
<evidence type="ECO:0000256" key="3">
    <source>
        <dbReference type="ARBA" id="ARBA00022475"/>
    </source>
</evidence>
<comment type="similarity">
    <text evidence="8 9">Belongs to the TRAP transporter small permease family.</text>
</comment>
<keyword evidence="2 9" id="KW-0813">Transport</keyword>
<feature type="transmembrane region" description="Helical" evidence="9">
    <location>
        <begin position="92"/>
        <end position="114"/>
    </location>
</feature>
<keyword evidence="12" id="KW-1185">Reference proteome</keyword>
<evidence type="ECO:0000313" key="12">
    <source>
        <dbReference type="Proteomes" id="UP000031521"/>
    </source>
</evidence>
<dbReference type="InterPro" id="IPR055348">
    <property type="entry name" value="DctQ"/>
</dbReference>
<gene>
    <name evidence="11" type="ORF">P73_3744</name>
</gene>
<keyword evidence="3" id="KW-1003">Cell membrane</keyword>
<protein>
    <recommendedName>
        <fullName evidence="9">TRAP transporter small permease protein</fullName>
    </recommendedName>
</protein>
<feature type="domain" description="Tripartite ATP-independent periplasmic transporters DctQ component" evidence="10">
    <location>
        <begin position="29"/>
        <end position="160"/>
    </location>
</feature>
<evidence type="ECO:0000256" key="2">
    <source>
        <dbReference type="ARBA" id="ARBA00022448"/>
    </source>
</evidence>
<dbReference type="EMBL" id="CP004393">
    <property type="protein sequence ID" value="AJE48459.1"/>
    <property type="molecule type" value="Genomic_DNA"/>
</dbReference>
<dbReference type="AlphaFoldDB" id="A0A0B5DZJ2"/>
<comment type="function">
    <text evidence="9">Part of the tripartite ATP-independent periplasmic (TRAP) transport system.</text>
</comment>
<keyword evidence="6 9" id="KW-1133">Transmembrane helix</keyword>
<accession>A0A0B5DZJ2</accession>
<feature type="transmembrane region" description="Helical" evidence="9">
    <location>
        <begin position="134"/>
        <end position="153"/>
    </location>
</feature>
<sequence length="170" mass="18586">MDMRDFTSLIRAGETAMRLMAVFSGIALAALMIVQTAMRYFLTSPFLGFEELAVLAGLWLYALGAAFATRLDAHVRGGFLNSLDPGDGRLRILRAGASLVCAAVCGVYAWTSVAYTLRQAQIGRVSPYLGWPRWLWTASFALAFSVMVLWFLVEALRRVQGRTADPAGAE</sequence>
<evidence type="ECO:0000256" key="8">
    <source>
        <dbReference type="ARBA" id="ARBA00038436"/>
    </source>
</evidence>
<comment type="subcellular location">
    <subcellularLocation>
        <location evidence="1 9">Cell inner membrane</location>
        <topology evidence="1 9">Multi-pass membrane protein</topology>
    </subcellularLocation>
</comment>
<dbReference type="GO" id="GO:0005886">
    <property type="term" value="C:plasma membrane"/>
    <property type="evidence" value="ECO:0007669"/>
    <property type="project" value="UniProtKB-SubCell"/>
</dbReference>
<feature type="transmembrane region" description="Helical" evidence="9">
    <location>
        <begin position="21"/>
        <end position="41"/>
    </location>
</feature>
<dbReference type="GO" id="GO:0022857">
    <property type="term" value="F:transmembrane transporter activity"/>
    <property type="evidence" value="ECO:0007669"/>
    <property type="project" value="UniProtKB-UniRule"/>
</dbReference>
<dbReference type="Pfam" id="PF04290">
    <property type="entry name" value="DctQ"/>
    <property type="match status" value="1"/>
</dbReference>
<dbReference type="PANTHER" id="PTHR35011:SF10">
    <property type="entry name" value="TRAP TRANSPORTER SMALL PERMEASE PROTEIN"/>
    <property type="match status" value="1"/>
</dbReference>
<dbReference type="PANTHER" id="PTHR35011">
    <property type="entry name" value="2,3-DIKETO-L-GULONATE TRAP TRANSPORTER SMALL PERMEASE PROTEIN YIAM"/>
    <property type="match status" value="1"/>
</dbReference>
<proteinExistence type="inferred from homology"/>
<dbReference type="InterPro" id="IPR007387">
    <property type="entry name" value="TRAP_DctQ"/>
</dbReference>
<dbReference type="STRING" id="1208324.P73_3744"/>
<evidence type="ECO:0000256" key="5">
    <source>
        <dbReference type="ARBA" id="ARBA00022692"/>
    </source>
</evidence>
<dbReference type="Proteomes" id="UP000031521">
    <property type="component" value="Chromosome"/>
</dbReference>
<evidence type="ECO:0000256" key="6">
    <source>
        <dbReference type="ARBA" id="ARBA00022989"/>
    </source>
</evidence>
<evidence type="ECO:0000256" key="1">
    <source>
        <dbReference type="ARBA" id="ARBA00004429"/>
    </source>
</evidence>